<sequence>MSSEVTISNPVFTWTPNGSGGEVERGVEADSMDVERQVSVADPSNIVNVNRLALMEFRAVRAVARLVGFSEYVDVEESSCSGRMLGILAEENSGSVLTDGDMGRLRTSYRILDSFELCAVKEHERADYDIPGWTCFYEYNLRHGFRFPVPSLARRLLVYYDLAPRQLMPNSLRIILILITLPAFVDLVNEEIKPHCLDPVRRTNSVLNIPVEERSWKVLMHEGNLKSSIIWLHSTWNVPRTPYPLVKDIVTYTWVRRSLEILCGTRFLTPITDVERRFADESMSKAKFSLHDLAEALKLQKEAMSK</sequence>
<reference evidence="1" key="1">
    <citation type="journal article" date="2023" name="Plant J.">
        <title>Genome sequences and population genomics provide insights into the demographic history, inbreeding, and mutation load of two 'living fossil' tree species of Dipteronia.</title>
        <authorList>
            <person name="Feng Y."/>
            <person name="Comes H.P."/>
            <person name="Chen J."/>
            <person name="Zhu S."/>
            <person name="Lu R."/>
            <person name="Zhang X."/>
            <person name="Li P."/>
            <person name="Qiu J."/>
            <person name="Olsen K.M."/>
            <person name="Qiu Y."/>
        </authorList>
    </citation>
    <scope>NUCLEOTIDE SEQUENCE</scope>
    <source>
        <strain evidence="1">NBL</strain>
    </source>
</reference>
<dbReference type="Proteomes" id="UP001281410">
    <property type="component" value="Unassembled WGS sequence"/>
</dbReference>
<dbReference type="EMBL" id="JANJYJ010000001">
    <property type="protein sequence ID" value="KAK3231378.1"/>
    <property type="molecule type" value="Genomic_DNA"/>
</dbReference>
<organism evidence="1 2">
    <name type="scientific">Dipteronia sinensis</name>
    <dbReference type="NCBI Taxonomy" id="43782"/>
    <lineage>
        <taxon>Eukaryota</taxon>
        <taxon>Viridiplantae</taxon>
        <taxon>Streptophyta</taxon>
        <taxon>Embryophyta</taxon>
        <taxon>Tracheophyta</taxon>
        <taxon>Spermatophyta</taxon>
        <taxon>Magnoliopsida</taxon>
        <taxon>eudicotyledons</taxon>
        <taxon>Gunneridae</taxon>
        <taxon>Pentapetalae</taxon>
        <taxon>rosids</taxon>
        <taxon>malvids</taxon>
        <taxon>Sapindales</taxon>
        <taxon>Sapindaceae</taxon>
        <taxon>Hippocastanoideae</taxon>
        <taxon>Acereae</taxon>
        <taxon>Dipteronia</taxon>
    </lineage>
</organism>
<protein>
    <submittedName>
        <fullName evidence="1">Uncharacterized protein</fullName>
    </submittedName>
</protein>
<comment type="caution">
    <text evidence="1">The sequence shown here is derived from an EMBL/GenBank/DDBJ whole genome shotgun (WGS) entry which is preliminary data.</text>
</comment>
<evidence type="ECO:0000313" key="2">
    <source>
        <dbReference type="Proteomes" id="UP001281410"/>
    </source>
</evidence>
<proteinExistence type="predicted"/>
<keyword evidence="2" id="KW-1185">Reference proteome</keyword>
<name>A0AAE0B8M1_9ROSI</name>
<dbReference type="AlphaFoldDB" id="A0AAE0B8M1"/>
<gene>
    <name evidence="1" type="ORF">Dsin_003259</name>
</gene>
<evidence type="ECO:0000313" key="1">
    <source>
        <dbReference type="EMBL" id="KAK3231378.1"/>
    </source>
</evidence>
<accession>A0AAE0B8M1</accession>